<evidence type="ECO:0000313" key="7">
    <source>
        <dbReference type="EMBL" id="MDX8337212.1"/>
    </source>
</evidence>
<dbReference type="Gene3D" id="2.115.10.20">
    <property type="entry name" value="Glycosyl hydrolase domain, family 43"/>
    <property type="match status" value="1"/>
</dbReference>
<dbReference type="SUPFAM" id="SSF49899">
    <property type="entry name" value="Concanavalin A-like lectins/glucanases"/>
    <property type="match status" value="1"/>
</dbReference>
<dbReference type="InterPro" id="IPR013320">
    <property type="entry name" value="ConA-like_dom_sf"/>
</dbReference>
<protein>
    <submittedName>
        <fullName evidence="7">Glycoside hydrolase family 32 protein</fullName>
    </submittedName>
</protein>
<dbReference type="SMART" id="SM00640">
    <property type="entry name" value="Glyco_32"/>
    <property type="match status" value="1"/>
</dbReference>
<comment type="similarity">
    <text evidence="1 4">Belongs to the glycosyl hydrolase 32 family.</text>
</comment>
<dbReference type="SUPFAM" id="SSF75005">
    <property type="entry name" value="Arabinanase/levansucrase/invertase"/>
    <property type="match status" value="1"/>
</dbReference>
<name>A0ABU4WCF0_9FUSO</name>
<keyword evidence="8" id="KW-1185">Reference proteome</keyword>
<dbReference type="InterPro" id="IPR013148">
    <property type="entry name" value="Glyco_hydro_32_N"/>
</dbReference>
<dbReference type="Proteomes" id="UP001279681">
    <property type="component" value="Unassembled WGS sequence"/>
</dbReference>
<evidence type="ECO:0000259" key="6">
    <source>
        <dbReference type="Pfam" id="PF08244"/>
    </source>
</evidence>
<reference evidence="8" key="1">
    <citation type="submission" date="2023-07" db="EMBL/GenBank/DDBJ databases">
        <authorList>
            <person name="Colorado M.A."/>
            <person name="Villamil L.M."/>
            <person name="Melo J.F."/>
            <person name="Rodriguez J.A."/>
            <person name="Ruiz R.Y."/>
        </authorList>
    </citation>
    <scope>NUCLEOTIDE SEQUENCE [LARGE SCALE GENOMIC DNA]</scope>
    <source>
        <strain evidence="8">C33</strain>
    </source>
</reference>
<dbReference type="EMBL" id="JAVIKH010000024">
    <property type="protein sequence ID" value="MDX8337212.1"/>
    <property type="molecule type" value="Genomic_DNA"/>
</dbReference>
<dbReference type="Gene3D" id="2.60.120.560">
    <property type="entry name" value="Exo-inulinase, domain 1"/>
    <property type="match status" value="1"/>
</dbReference>
<evidence type="ECO:0000259" key="5">
    <source>
        <dbReference type="Pfam" id="PF00251"/>
    </source>
</evidence>
<accession>A0ABU4WCF0</accession>
<comment type="caution">
    <text evidence="7">The sequence shown here is derived from an EMBL/GenBank/DDBJ whole genome shotgun (WGS) entry which is preliminary data.</text>
</comment>
<dbReference type="InterPro" id="IPR018053">
    <property type="entry name" value="Glyco_hydro_32_AS"/>
</dbReference>
<dbReference type="CDD" id="cd18622">
    <property type="entry name" value="GH32_Inu-like"/>
    <property type="match status" value="1"/>
</dbReference>
<dbReference type="InterPro" id="IPR001362">
    <property type="entry name" value="Glyco_hydro_32"/>
</dbReference>
<evidence type="ECO:0000256" key="3">
    <source>
        <dbReference type="ARBA" id="ARBA00023295"/>
    </source>
</evidence>
<sequence length="440" mass="51755">MNKPQFHFSPNKGWINDPNGLVFSNGKYHMFYQYYPEGLVWGPMHWGHTVSKDLLEWEELDIALYPDDLGMIFSGSAVKNKDSLIAFYTNHREEKGKQIQVQSMAVSKNEGVSWEKNISNPILEDTDEIDFRDPKVFFDSDSNSWIMILAAGNKANLYSSKDLMDWKLEQKFISNNIEKGIWECPDLFKVYNKEKEKAIWILKVDIVTEDKESNTYCFHGKFENKKFIEFLDDSPQKIDSGRDFYACQTWNNSPDERKIWIGWMSDWKYARNIPATDSRGFMTLPRELYYKECENKNILCQKPIHEFYLNLIDIKNDVGNYIQLNEIQNNDFNLILSNKFNEKIELEYSSKNKFFTLKRLNSGAVDFEESFKNDNKVLLLNNLNTMEIILDETSVEIFLNDGEEVLTSLIFPREKYHKVEILGINNQNLMSNLVLKKYIK</sequence>
<dbReference type="Pfam" id="PF08244">
    <property type="entry name" value="Glyco_hydro_32C"/>
    <property type="match status" value="1"/>
</dbReference>
<evidence type="ECO:0000256" key="2">
    <source>
        <dbReference type="ARBA" id="ARBA00022801"/>
    </source>
</evidence>
<gene>
    <name evidence="7" type="ORF">RFV38_12035</name>
</gene>
<dbReference type="PANTHER" id="PTHR42800:SF1">
    <property type="entry name" value="EXOINULINASE INUD (AFU_ORTHOLOGUE AFUA_5G00480)"/>
    <property type="match status" value="1"/>
</dbReference>
<evidence type="ECO:0000313" key="8">
    <source>
        <dbReference type="Proteomes" id="UP001279681"/>
    </source>
</evidence>
<evidence type="ECO:0000256" key="1">
    <source>
        <dbReference type="ARBA" id="ARBA00009902"/>
    </source>
</evidence>
<dbReference type="PANTHER" id="PTHR42800">
    <property type="entry name" value="EXOINULINASE INUD (AFU_ORTHOLOGUE AFUA_5G00480)"/>
    <property type="match status" value="1"/>
</dbReference>
<dbReference type="RefSeq" id="WP_320314565.1">
    <property type="nucleotide sequence ID" value="NZ_JAVIKH010000024.1"/>
</dbReference>
<dbReference type="PROSITE" id="PS00609">
    <property type="entry name" value="GLYCOSYL_HYDROL_F32"/>
    <property type="match status" value="1"/>
</dbReference>
<keyword evidence="3 4" id="KW-0326">Glycosidase</keyword>
<evidence type="ECO:0000256" key="4">
    <source>
        <dbReference type="RuleBase" id="RU362110"/>
    </source>
</evidence>
<dbReference type="InterPro" id="IPR013189">
    <property type="entry name" value="Glyco_hydro_32_C"/>
</dbReference>
<proteinExistence type="inferred from homology"/>
<dbReference type="GO" id="GO:0016787">
    <property type="term" value="F:hydrolase activity"/>
    <property type="evidence" value="ECO:0007669"/>
    <property type="project" value="UniProtKB-KW"/>
</dbReference>
<keyword evidence="2 4" id="KW-0378">Hydrolase</keyword>
<dbReference type="Pfam" id="PF00251">
    <property type="entry name" value="Glyco_hydro_32N"/>
    <property type="match status" value="1"/>
</dbReference>
<organism evidence="7 8">
    <name type="scientific">Candidatus Cetobacterium colombiensis</name>
    <dbReference type="NCBI Taxonomy" id="3073100"/>
    <lineage>
        <taxon>Bacteria</taxon>
        <taxon>Fusobacteriati</taxon>
        <taxon>Fusobacteriota</taxon>
        <taxon>Fusobacteriia</taxon>
        <taxon>Fusobacteriales</taxon>
        <taxon>Fusobacteriaceae</taxon>
        <taxon>Cetobacterium</taxon>
    </lineage>
</organism>
<feature type="domain" description="Glycosyl hydrolase family 32 N-terminal" evidence="5">
    <location>
        <begin position="7"/>
        <end position="303"/>
    </location>
</feature>
<dbReference type="InterPro" id="IPR023296">
    <property type="entry name" value="Glyco_hydro_beta-prop_sf"/>
</dbReference>
<feature type="domain" description="Glycosyl hydrolase family 32 C-terminal" evidence="6">
    <location>
        <begin position="328"/>
        <end position="421"/>
    </location>
</feature>